<reference evidence="1 2" key="1">
    <citation type="submission" date="2019-07" db="EMBL/GenBank/DDBJ databases">
        <title>Genomic Encyclopedia of Type Strains, Phase IV (KMG-IV): sequencing the most valuable type-strain genomes for metagenomic binning, comparative biology and taxonomic classification.</title>
        <authorList>
            <person name="Goeker M."/>
        </authorList>
    </citation>
    <scope>NUCLEOTIDE SEQUENCE [LARGE SCALE GENOMIC DNA]</scope>
    <source>
        <strain evidence="1 2">SS015</strain>
    </source>
</reference>
<accession>A0A5D3WIM1</accession>
<name>A0A5D3WIM1_9BACT</name>
<organism evidence="1 2">
    <name type="scientific">Geothermobacter ehrlichii</name>
    <dbReference type="NCBI Taxonomy" id="213224"/>
    <lineage>
        <taxon>Bacteria</taxon>
        <taxon>Pseudomonadati</taxon>
        <taxon>Thermodesulfobacteriota</taxon>
        <taxon>Desulfuromonadia</taxon>
        <taxon>Desulfuromonadales</taxon>
        <taxon>Geothermobacteraceae</taxon>
        <taxon>Geothermobacter</taxon>
    </lineage>
</organism>
<proteinExistence type="predicted"/>
<dbReference type="RefSeq" id="WP_148896159.1">
    <property type="nucleotide sequence ID" value="NZ_VNIB01000008.1"/>
</dbReference>
<evidence type="ECO:0000313" key="1">
    <source>
        <dbReference type="EMBL" id="TYO98082.1"/>
    </source>
</evidence>
<sequence length="676" mass="76481">MKLGTSIEKKLFRLYGILGEFTVLPTSKWKICHFSTKASANDASDGGNSKSLLQELKPVRERISADKIKDMSSLLQRDLSDFRVANDLIPYLLSNPVGTGFFPGILVALSPKGFLTNGNGGNIKYPERTNEGENGLKLNYGDYWTVELFEDSKGNKIALGQISIDSDNTDLIVLDGQHRANAFRYLTNTFDDVTSQKSSVYKPFYSNCPKPPENFKSELPVTLVWFERCGEEEVSPLTISRRLFVDVNTNAKKVNEARNILLDDHDLSSICTSSFYSLLSSKSFSSKDLSLLQSGFDSDGETLSKVYLFDPVIIHYACSMFAIGKDEFNILTHKISRDSYKQQSNLNRLEKFFDTLEENEKPDLSEKFTTSNIQDALNKTINKIIYNLLSKFILFEKHINATEELRKHVYKSSAVLQEIWTTIYCGGEGLFSNYMSFEKVGANAPASAKTYIDGIKELETKFIELRKGLFQEEVHNLVDNAYNTLTTKASITGMLMALSYFSEKTGWGKIKTGNKETTSDNLFVNALNKLPAENWIFILTDLKKEAIGSELNPKLWIQMRNLFLRVVQSNTKNKYFDNIDTIRYSPDFMAVKRKVKSKIDGFKATNPMEEPGVDLVKTYINESINELKRTLQKCGLNPLSDDLIVKATEKAFISESVKKTTIEQNDNEDIDEENDD</sequence>
<keyword evidence="2" id="KW-1185">Reference proteome</keyword>
<dbReference type="OrthoDB" id="494153at2"/>
<evidence type="ECO:0000313" key="2">
    <source>
        <dbReference type="Proteomes" id="UP000324159"/>
    </source>
</evidence>
<protein>
    <submittedName>
        <fullName evidence="1">DndB-like DNA-sulfur modification-associated protein</fullName>
    </submittedName>
</protein>
<dbReference type="AlphaFoldDB" id="A0A5D3WIM1"/>
<dbReference type="EMBL" id="VNIB01000008">
    <property type="protein sequence ID" value="TYO98082.1"/>
    <property type="molecule type" value="Genomic_DNA"/>
</dbReference>
<dbReference type="Proteomes" id="UP000324159">
    <property type="component" value="Unassembled WGS sequence"/>
</dbReference>
<gene>
    <name evidence="1" type="ORF">EDC39_10819</name>
</gene>
<comment type="caution">
    <text evidence="1">The sequence shown here is derived from an EMBL/GenBank/DDBJ whole genome shotgun (WGS) entry which is preliminary data.</text>
</comment>